<dbReference type="RefSeq" id="WP_272751374.1">
    <property type="nucleotide sequence ID" value="NZ_JAQQLF010000008.1"/>
</dbReference>
<organism evidence="4 5">
    <name type="scientific">Vogesella aquatica</name>
    <dbReference type="NCBI Taxonomy" id="2984206"/>
    <lineage>
        <taxon>Bacteria</taxon>
        <taxon>Pseudomonadati</taxon>
        <taxon>Pseudomonadota</taxon>
        <taxon>Betaproteobacteria</taxon>
        <taxon>Neisseriales</taxon>
        <taxon>Chromobacteriaceae</taxon>
        <taxon>Vogesella</taxon>
    </lineage>
</organism>
<proteinExistence type="inferred from homology"/>
<keyword evidence="4" id="KW-0966">Cell projection</keyword>
<dbReference type="InterPro" id="IPR036679">
    <property type="entry name" value="FlgN-like_sf"/>
</dbReference>
<dbReference type="Proteomes" id="UP001219956">
    <property type="component" value="Unassembled WGS sequence"/>
</dbReference>
<keyword evidence="4" id="KW-0282">Flagellum</keyword>
<name>A0ABT5IX13_9NEIS</name>
<dbReference type="Gene3D" id="1.20.58.300">
    <property type="entry name" value="FlgN-like"/>
    <property type="match status" value="1"/>
</dbReference>
<comment type="function">
    <text evidence="1">Required for the efficient initiation of filament assembly.</text>
</comment>
<evidence type="ECO:0000256" key="3">
    <source>
        <dbReference type="ARBA" id="ARBA00022795"/>
    </source>
</evidence>
<evidence type="ECO:0000313" key="5">
    <source>
        <dbReference type="Proteomes" id="UP001219956"/>
    </source>
</evidence>
<dbReference type="SUPFAM" id="SSF140566">
    <property type="entry name" value="FlgN-like"/>
    <property type="match status" value="1"/>
</dbReference>
<reference evidence="4 5" key="1">
    <citation type="submission" date="2023-01" db="EMBL/GenBank/DDBJ databases">
        <title>Novel species of the genus Vogesella isolated from rivers.</title>
        <authorList>
            <person name="Lu H."/>
        </authorList>
    </citation>
    <scope>NUCLEOTIDE SEQUENCE [LARGE SCALE GENOMIC DNA]</scope>
    <source>
        <strain evidence="4 5">DC21W</strain>
    </source>
</reference>
<keyword evidence="4" id="KW-0969">Cilium</keyword>
<gene>
    <name evidence="4" type="ORF">PQU95_07285</name>
</gene>
<comment type="similarity">
    <text evidence="2">Belongs to the FlgN family.</text>
</comment>
<dbReference type="EMBL" id="JAQQLF010000008">
    <property type="protein sequence ID" value="MDC7717017.1"/>
    <property type="molecule type" value="Genomic_DNA"/>
</dbReference>
<sequence length="154" mass="16985">MDVAVFLASCQSEMALLETLQVTLQQEQQAILRMDAFQIEELAQQKMQQLTQLSVLRAQRLALQQAAGLAQQDDWLPWLQQAPGEVQQCWQALELALLRLKALNDLNASMADERMRFATAVIDSLRSAMQGVDGYGRHGTLSSGVGGSRRLGSA</sequence>
<evidence type="ECO:0000256" key="1">
    <source>
        <dbReference type="ARBA" id="ARBA00002397"/>
    </source>
</evidence>
<dbReference type="InterPro" id="IPR007809">
    <property type="entry name" value="FlgN-like"/>
</dbReference>
<accession>A0ABT5IX13</accession>
<comment type="caution">
    <text evidence="4">The sequence shown here is derived from an EMBL/GenBank/DDBJ whole genome shotgun (WGS) entry which is preliminary data.</text>
</comment>
<keyword evidence="3" id="KW-1005">Bacterial flagellum biogenesis</keyword>
<dbReference type="Pfam" id="PF05130">
    <property type="entry name" value="FlgN"/>
    <property type="match status" value="1"/>
</dbReference>
<evidence type="ECO:0000313" key="4">
    <source>
        <dbReference type="EMBL" id="MDC7717017.1"/>
    </source>
</evidence>
<protein>
    <submittedName>
        <fullName evidence="4">Flagellar protein FlgN</fullName>
    </submittedName>
</protein>
<keyword evidence="5" id="KW-1185">Reference proteome</keyword>
<evidence type="ECO:0000256" key="2">
    <source>
        <dbReference type="ARBA" id="ARBA00007703"/>
    </source>
</evidence>